<dbReference type="PROSITE" id="PS51918">
    <property type="entry name" value="RADICAL_SAM"/>
    <property type="match status" value="1"/>
</dbReference>
<keyword evidence="2" id="KW-0479">Metal-binding</keyword>
<dbReference type="PANTHER" id="PTHR22960">
    <property type="entry name" value="MOLYBDOPTERIN COFACTOR SYNTHESIS PROTEIN A"/>
    <property type="match status" value="1"/>
</dbReference>
<keyword evidence="1" id="KW-0949">S-adenosyl-L-methionine</keyword>
<evidence type="ECO:0000256" key="4">
    <source>
        <dbReference type="ARBA" id="ARBA00023014"/>
    </source>
</evidence>
<evidence type="ECO:0000256" key="2">
    <source>
        <dbReference type="ARBA" id="ARBA00022723"/>
    </source>
</evidence>
<dbReference type="OrthoDB" id="9763993at2"/>
<reference evidence="7 8" key="1">
    <citation type="submission" date="2016-10" db="EMBL/GenBank/DDBJ databases">
        <authorList>
            <person name="de Groot N.N."/>
        </authorList>
    </citation>
    <scope>NUCLEOTIDE SEQUENCE [LARGE SCALE GENOMIC DNA]</scope>
    <source>
        <strain evidence="7 8">Calf135</strain>
    </source>
</reference>
<evidence type="ECO:0000256" key="1">
    <source>
        <dbReference type="ARBA" id="ARBA00022691"/>
    </source>
</evidence>
<organism evidence="7 8">
    <name type="scientific">Peptostreptococcus russellii</name>
    <dbReference type="NCBI Taxonomy" id="215200"/>
    <lineage>
        <taxon>Bacteria</taxon>
        <taxon>Bacillati</taxon>
        <taxon>Bacillota</taxon>
        <taxon>Clostridia</taxon>
        <taxon>Peptostreptococcales</taxon>
        <taxon>Peptostreptococcaceae</taxon>
        <taxon>Peptostreptococcus</taxon>
    </lineage>
</organism>
<dbReference type="AlphaFoldDB" id="A0A1H8ETK6"/>
<protein>
    <submittedName>
        <fullName evidence="7">Cyclic pyranopterin monophosphate synthase subunit MoaA</fullName>
    </submittedName>
</protein>
<dbReference type="Proteomes" id="UP000199512">
    <property type="component" value="Unassembled WGS sequence"/>
</dbReference>
<dbReference type="CDD" id="cd01335">
    <property type="entry name" value="Radical_SAM"/>
    <property type="match status" value="1"/>
</dbReference>
<evidence type="ECO:0000256" key="5">
    <source>
        <dbReference type="ARBA" id="ARBA00023150"/>
    </source>
</evidence>
<evidence type="ECO:0000259" key="6">
    <source>
        <dbReference type="PROSITE" id="PS51918"/>
    </source>
</evidence>
<dbReference type="EMBL" id="FODF01000001">
    <property type="protein sequence ID" value="SEN22805.1"/>
    <property type="molecule type" value="Genomic_DNA"/>
</dbReference>
<dbReference type="InterPro" id="IPR050105">
    <property type="entry name" value="MoCo_biosynth_MoaA/MoaC"/>
</dbReference>
<dbReference type="SUPFAM" id="SSF102114">
    <property type="entry name" value="Radical SAM enzymes"/>
    <property type="match status" value="1"/>
</dbReference>
<dbReference type="GO" id="GO:0061798">
    <property type="term" value="F:GTP 3',8'-cyclase activity"/>
    <property type="evidence" value="ECO:0007669"/>
    <property type="project" value="TreeGrafter"/>
</dbReference>
<dbReference type="GO" id="GO:0051536">
    <property type="term" value="F:iron-sulfur cluster binding"/>
    <property type="evidence" value="ECO:0007669"/>
    <property type="project" value="UniProtKB-KW"/>
</dbReference>
<gene>
    <name evidence="7" type="ORF">SAMN05216454_101242</name>
</gene>
<dbReference type="RefSeq" id="WP_091973575.1">
    <property type="nucleotide sequence ID" value="NZ_CAUWDX010000039.1"/>
</dbReference>
<dbReference type="GO" id="GO:0006777">
    <property type="term" value="P:Mo-molybdopterin cofactor biosynthetic process"/>
    <property type="evidence" value="ECO:0007669"/>
    <property type="project" value="UniProtKB-KW"/>
</dbReference>
<feature type="domain" description="Radical SAM core" evidence="6">
    <location>
        <begin position="1"/>
        <end position="230"/>
    </location>
</feature>
<keyword evidence="8" id="KW-1185">Reference proteome</keyword>
<dbReference type="Pfam" id="PF04055">
    <property type="entry name" value="Radical_SAM"/>
    <property type="match status" value="1"/>
</dbReference>
<keyword evidence="3" id="KW-0408">Iron</keyword>
<dbReference type="InterPro" id="IPR058240">
    <property type="entry name" value="rSAM_sf"/>
</dbReference>
<accession>A0A1H8ETK6</accession>
<dbReference type="Gene3D" id="3.20.20.70">
    <property type="entry name" value="Aldolase class I"/>
    <property type="match status" value="1"/>
</dbReference>
<sequence length="291" mass="33497">MDESLSYLRLIVTEENNYSLMYKKKNDDVKIISQDEQAMKVDDFKAVIKFFSERGLKKIKFVGGEPLLYKGLEELIEYSKELGIGEIGITTNGIGLGTRILKLKECGLTNVNISLDSLKEYKYNALTGGANLKEVFISIDACQMAGINLKINCVAIKDFNDDELIDFMKLTIANKMDVRLIELLPYNIDKNVYERGYMDLKEYMRNIEAIYKIDDEELSVTEYFQIMGAEGRVGIITTSSREYKEDLRRVNVSNRGYMNVGALQENTYFIKPYVHDKEKLDDLFYKITTKL</sequence>
<dbReference type="InterPro" id="IPR007197">
    <property type="entry name" value="rSAM"/>
</dbReference>
<evidence type="ECO:0000256" key="3">
    <source>
        <dbReference type="ARBA" id="ARBA00023004"/>
    </source>
</evidence>
<keyword evidence="4" id="KW-0411">Iron-sulfur</keyword>
<evidence type="ECO:0000313" key="7">
    <source>
        <dbReference type="EMBL" id="SEN22805.1"/>
    </source>
</evidence>
<dbReference type="GO" id="GO:0061799">
    <property type="term" value="F:cyclic pyranopterin monophosphate synthase activity"/>
    <property type="evidence" value="ECO:0007669"/>
    <property type="project" value="TreeGrafter"/>
</dbReference>
<evidence type="ECO:0000313" key="8">
    <source>
        <dbReference type="Proteomes" id="UP000199512"/>
    </source>
</evidence>
<dbReference type="GO" id="GO:0046872">
    <property type="term" value="F:metal ion binding"/>
    <property type="evidence" value="ECO:0007669"/>
    <property type="project" value="UniProtKB-KW"/>
</dbReference>
<dbReference type="InterPro" id="IPR013785">
    <property type="entry name" value="Aldolase_TIM"/>
</dbReference>
<keyword evidence="5" id="KW-0501">Molybdenum cofactor biosynthesis</keyword>
<name>A0A1H8ETK6_9FIRM</name>
<proteinExistence type="predicted"/>
<dbReference type="STRING" id="215200.SAMN05216454_101242"/>
<dbReference type="PANTHER" id="PTHR22960:SF0">
    <property type="entry name" value="MOLYBDENUM COFACTOR BIOSYNTHESIS PROTEIN 1"/>
    <property type="match status" value="1"/>
</dbReference>